<evidence type="ECO:0000313" key="2">
    <source>
        <dbReference type="Proteomes" id="UP000588604"/>
    </source>
</evidence>
<evidence type="ECO:0000313" key="1">
    <source>
        <dbReference type="EMBL" id="MBB6324442.1"/>
    </source>
</evidence>
<sequence length="362" mass="41494">MLLEDFSLIKDNQTTGFSNLKSIEKDGEEWIVYLSGATKFNGRAINFADTKSGEKIDQIQIPSDGPNSLKGAWFSYIVSPSKIIGISDLGEIGVYDSIGNKISHVKSSLRESNNMMADAHVQPENGLMQFKPPYLQIGQNPTYWVNLGPNTKPGEMRTAFPLDFKSWLSQINIETGEVVSSEFFIPGGYDQFEGDMTATQLFGDRDKTRGHYLLGWPYSDTIYVLKDLEIVKKIAPTSKQKFKYMPNEIIPWGNQFTVWALPKEASKHLFLLYDEKRDLIIRCSKIKESGTGDTKFERTKHYILSVFSGDWEPKGEYLFDFQTEVEVENWFLTSEGLFINKPEQKSEDEYEFYKIDLSRFEK</sequence>
<gene>
    <name evidence="1" type="ORF">FHS59_000057</name>
</gene>
<keyword evidence="2" id="KW-1185">Reference proteome</keyword>
<dbReference type="Proteomes" id="UP000588604">
    <property type="component" value="Unassembled WGS sequence"/>
</dbReference>
<organism evidence="1 2">
    <name type="scientific">Algoriphagus iocasae</name>
    <dbReference type="NCBI Taxonomy" id="1836499"/>
    <lineage>
        <taxon>Bacteria</taxon>
        <taxon>Pseudomonadati</taxon>
        <taxon>Bacteroidota</taxon>
        <taxon>Cytophagia</taxon>
        <taxon>Cytophagales</taxon>
        <taxon>Cyclobacteriaceae</taxon>
        <taxon>Algoriphagus</taxon>
    </lineage>
</organism>
<dbReference type="RefSeq" id="WP_184492427.1">
    <property type="nucleotide sequence ID" value="NZ_JACIJO010000001.1"/>
</dbReference>
<dbReference type="EMBL" id="JACIJO010000001">
    <property type="protein sequence ID" value="MBB6324442.1"/>
    <property type="molecule type" value="Genomic_DNA"/>
</dbReference>
<name>A0A841M958_9BACT</name>
<accession>A0A841M958</accession>
<comment type="caution">
    <text evidence="1">The sequence shown here is derived from an EMBL/GenBank/DDBJ whole genome shotgun (WGS) entry which is preliminary data.</text>
</comment>
<protein>
    <submittedName>
        <fullName evidence="1">Uncharacterized protein</fullName>
    </submittedName>
</protein>
<proteinExistence type="predicted"/>
<reference evidence="1 2" key="1">
    <citation type="submission" date="2020-08" db="EMBL/GenBank/DDBJ databases">
        <title>Genomic Encyclopedia of Type Strains, Phase IV (KMG-IV): sequencing the most valuable type-strain genomes for metagenomic binning, comparative biology and taxonomic classification.</title>
        <authorList>
            <person name="Goeker M."/>
        </authorList>
    </citation>
    <scope>NUCLEOTIDE SEQUENCE [LARGE SCALE GENOMIC DNA]</scope>
    <source>
        <strain evidence="1 2">DSM 102044</strain>
    </source>
</reference>
<dbReference type="AlphaFoldDB" id="A0A841M958"/>